<evidence type="ECO:0000313" key="2">
    <source>
        <dbReference type="EMBL" id="ABI44873.1"/>
    </source>
</evidence>
<dbReference type="HOGENOM" id="CLU_2481574_0_0_6"/>
<feature type="compositionally biased region" description="Polar residues" evidence="1">
    <location>
        <begin position="9"/>
        <end position="20"/>
    </location>
</feature>
<gene>
    <name evidence="2" type="ordered locus">Shewmr7_3896</name>
</gene>
<name>Q0HPT2_SHESR</name>
<proteinExistence type="predicted"/>
<accession>Q0HPT2</accession>
<dbReference type="KEGG" id="shm:Shewmr7_3896"/>
<protein>
    <submittedName>
        <fullName evidence="2">Uncharacterized protein</fullName>
    </submittedName>
</protein>
<dbReference type="AlphaFoldDB" id="Q0HPT2"/>
<reference evidence="2" key="1">
    <citation type="submission" date="2006-08" db="EMBL/GenBank/DDBJ databases">
        <title>Complete sequence of Chromosome1 of Shewanella sp. MR-7.</title>
        <authorList>
            <consortium name="US DOE Joint Genome Institute"/>
            <person name="Copeland A."/>
            <person name="Lucas S."/>
            <person name="Lapidus A."/>
            <person name="Barry K."/>
            <person name="Detter J.C."/>
            <person name="Glavina del Rio T."/>
            <person name="Hammon N."/>
            <person name="Israni S."/>
            <person name="Dalin E."/>
            <person name="Tice H."/>
            <person name="Pitluck S."/>
            <person name="Kiss H."/>
            <person name="Brettin T."/>
            <person name="Bruce D."/>
            <person name="Han C."/>
            <person name="Tapia R."/>
            <person name="Gilna P."/>
            <person name="Schmutz J."/>
            <person name="Larimer F."/>
            <person name="Land M."/>
            <person name="Hauser L."/>
            <person name="Kyrpides N."/>
            <person name="Mikhailova N."/>
            <person name="Nealson K."/>
            <person name="Konstantinidis K."/>
            <person name="Klappenbach J."/>
            <person name="Tiedje J."/>
            <person name="Richardson P."/>
        </authorList>
    </citation>
    <scope>NUCLEOTIDE SEQUENCE</scope>
    <source>
        <strain evidence="2">MR-7</strain>
    </source>
</reference>
<feature type="region of interest" description="Disordered" evidence="1">
    <location>
        <begin position="1"/>
        <end position="23"/>
    </location>
</feature>
<dbReference type="EMBL" id="CP000444">
    <property type="protein sequence ID" value="ABI44873.1"/>
    <property type="molecule type" value="Genomic_DNA"/>
</dbReference>
<evidence type="ECO:0000256" key="1">
    <source>
        <dbReference type="SAM" id="MobiDB-lite"/>
    </source>
</evidence>
<sequence>MHELKRMISKNSFGQNSQQTEQHKTVEVINHRQQKRSIVPVPINGGAASNCPPCWQTLITSTGKRCSGCWSNCPIADKKMPQANGAD</sequence>
<organism evidence="2">
    <name type="scientific">Shewanella sp. (strain MR-7)</name>
    <dbReference type="NCBI Taxonomy" id="60481"/>
    <lineage>
        <taxon>Bacteria</taxon>
        <taxon>Pseudomonadati</taxon>
        <taxon>Pseudomonadota</taxon>
        <taxon>Gammaproteobacteria</taxon>
        <taxon>Alteromonadales</taxon>
        <taxon>Shewanellaceae</taxon>
        <taxon>Shewanella</taxon>
    </lineage>
</organism>